<feature type="transmembrane region" description="Helical" evidence="4">
    <location>
        <begin position="60"/>
        <end position="86"/>
    </location>
</feature>
<dbReference type="InterPro" id="IPR047141">
    <property type="entry name" value="Stealth"/>
</dbReference>
<gene>
    <name evidence="7" type="ORF">BCR39DRAFT_529291</name>
</gene>
<sequence length="792" mass="88515">MFLSTILSRAKGYDPIPSSLREKLLPTPTSSSSPSPDIEAEVPITSSGPPFALRSRRRPLLLTTLCFACGSLVIICISYAVIVLLLPDSAGMSIFGHYGHDKEMEIGWDELTSEGYGNDTAVENEEHEYQGEDLQAELVDLNHVLRPILPLGPSTSLLRPIPRPPRELVVDFYTSGNIPSSVKMPVGKPLDIVYMYVNASSPLLQSALQERARLEGLSTLTGKAKRWRDNGELRGAIRSAAANLDHVLGNIHVISGDYKVDDFDLEMLEAVEGADKSRIGQVPGWLDTTAHSGLLEWHFHSDVFRLPRDDDGSLPASLRDTAYANEEHWRDEVMPTFNSFAIESRLSWIDGLAEDFVMSNDDMFIMTQMSRSDFHNPLLGTIMRFDPGLGVSPVMPESLVSSPGEWGGLQHANSLLSARFPKRHRAYMHHMPKSLRKSWVDEASIMFAPNLTVSATRGFRESARGDGDVEISWLVSHLGVERWREAVLWSWVVARVGGEAGVWGEEARQEVKDALGITGDAEHVIVTKNKRNTLKDVEAGLRQHGVEAPKKTDYLFSSIDGHMPGDPAAEQAGQSCTFSITDCLSPDFFSNPGQTVPASDVFKALAFEKPECGDCLISALITASGSRGLSAVLPAQGKRYTPVEREPRMWERSEPMLPLTPTWEETDFSLDAIVRPRQDVWEGSTEDEIENDGTVDLRNWSIKLLSRYTYVHSSTPSHFVQARSPNQLHNAFGFIDGHPELALICINDDQTDRIGDRPQEMWGEWLERRFGNGQVPWERKDWSWKDFRRRRR</sequence>
<feature type="domain" description="Stealth protein CR3 conserved region 3" evidence="6">
    <location>
        <begin position="429"/>
        <end position="477"/>
    </location>
</feature>
<dbReference type="EMBL" id="MCFC01000020">
    <property type="protein sequence ID" value="ORY30346.1"/>
    <property type="molecule type" value="Genomic_DNA"/>
</dbReference>
<keyword evidence="4" id="KW-0812">Transmembrane</keyword>
<feature type="region of interest" description="Disordered" evidence="3">
    <location>
        <begin position="19"/>
        <end position="41"/>
    </location>
</feature>
<organism evidence="7 8">
    <name type="scientific">Naematelia encephala</name>
    <dbReference type="NCBI Taxonomy" id="71784"/>
    <lineage>
        <taxon>Eukaryota</taxon>
        <taxon>Fungi</taxon>
        <taxon>Dikarya</taxon>
        <taxon>Basidiomycota</taxon>
        <taxon>Agaricomycotina</taxon>
        <taxon>Tremellomycetes</taxon>
        <taxon>Tremellales</taxon>
        <taxon>Naemateliaceae</taxon>
        <taxon>Naematelia</taxon>
    </lineage>
</organism>
<dbReference type="InterPro" id="IPR031357">
    <property type="entry name" value="Stealth_CR3"/>
</dbReference>
<feature type="domain" description="Stealth protein CR2 conserved region 2" evidence="5">
    <location>
        <begin position="328"/>
        <end position="376"/>
    </location>
</feature>
<dbReference type="Pfam" id="PF17102">
    <property type="entry name" value="Stealth_CR3"/>
    <property type="match status" value="1"/>
</dbReference>
<dbReference type="InterPro" id="IPR021520">
    <property type="entry name" value="Stealth_CR2"/>
</dbReference>
<feature type="compositionally biased region" description="Low complexity" evidence="3">
    <location>
        <begin position="26"/>
        <end position="36"/>
    </location>
</feature>
<protein>
    <recommendedName>
        <fullName evidence="9">Stealth protein CR3 conserved region 3 domain-containing protein</fullName>
    </recommendedName>
</protein>
<evidence type="ECO:0000313" key="8">
    <source>
        <dbReference type="Proteomes" id="UP000193986"/>
    </source>
</evidence>
<comment type="caution">
    <text evidence="7">The sequence shown here is derived from an EMBL/GenBank/DDBJ whole genome shotgun (WGS) entry which is preliminary data.</text>
</comment>
<dbReference type="PANTHER" id="PTHR24045:SF0">
    <property type="entry name" value="N-ACETYLGLUCOSAMINE-1-PHOSPHOTRANSFERASE SUBUNITS ALPHA_BETA"/>
    <property type="match status" value="1"/>
</dbReference>
<evidence type="ECO:0000256" key="1">
    <source>
        <dbReference type="ARBA" id="ARBA00007583"/>
    </source>
</evidence>
<dbReference type="GO" id="GO:0003976">
    <property type="term" value="F:UDP-N-acetylglucosamine-lysosomal-enzyme N-acetylglucosaminephosphotransferase activity"/>
    <property type="evidence" value="ECO:0007669"/>
    <property type="project" value="TreeGrafter"/>
</dbReference>
<dbReference type="InParanoid" id="A0A1Y2B6N7"/>
<keyword evidence="4" id="KW-0472">Membrane</keyword>
<evidence type="ECO:0000256" key="2">
    <source>
        <dbReference type="ARBA" id="ARBA00022679"/>
    </source>
</evidence>
<dbReference type="STRING" id="71784.A0A1Y2B6N7"/>
<keyword evidence="4" id="KW-1133">Transmembrane helix</keyword>
<name>A0A1Y2B6N7_9TREE</name>
<evidence type="ECO:0008006" key="9">
    <source>
        <dbReference type="Google" id="ProtNLM"/>
    </source>
</evidence>
<dbReference type="Proteomes" id="UP000193986">
    <property type="component" value="Unassembled WGS sequence"/>
</dbReference>
<evidence type="ECO:0000256" key="4">
    <source>
        <dbReference type="SAM" id="Phobius"/>
    </source>
</evidence>
<evidence type="ECO:0000313" key="7">
    <source>
        <dbReference type="EMBL" id="ORY30346.1"/>
    </source>
</evidence>
<keyword evidence="2" id="KW-0808">Transferase</keyword>
<evidence type="ECO:0000256" key="3">
    <source>
        <dbReference type="SAM" id="MobiDB-lite"/>
    </source>
</evidence>
<evidence type="ECO:0000259" key="5">
    <source>
        <dbReference type="Pfam" id="PF11380"/>
    </source>
</evidence>
<reference evidence="7 8" key="1">
    <citation type="submission" date="2016-07" db="EMBL/GenBank/DDBJ databases">
        <title>Pervasive Adenine N6-methylation of Active Genes in Fungi.</title>
        <authorList>
            <consortium name="DOE Joint Genome Institute"/>
            <person name="Mondo S.J."/>
            <person name="Dannebaum R.O."/>
            <person name="Kuo R.C."/>
            <person name="Labutti K."/>
            <person name="Haridas S."/>
            <person name="Kuo A."/>
            <person name="Salamov A."/>
            <person name="Ahrendt S.R."/>
            <person name="Lipzen A."/>
            <person name="Sullivan W."/>
            <person name="Andreopoulos W.B."/>
            <person name="Clum A."/>
            <person name="Lindquist E."/>
            <person name="Daum C."/>
            <person name="Ramamoorthy G.K."/>
            <person name="Gryganskyi A."/>
            <person name="Culley D."/>
            <person name="Magnuson J.K."/>
            <person name="James T.Y."/>
            <person name="O'Malley M.A."/>
            <person name="Stajich J.E."/>
            <person name="Spatafora J.W."/>
            <person name="Visel A."/>
            <person name="Grigoriev I.V."/>
        </authorList>
    </citation>
    <scope>NUCLEOTIDE SEQUENCE [LARGE SCALE GENOMIC DNA]</scope>
    <source>
        <strain evidence="7 8">68-887.2</strain>
    </source>
</reference>
<comment type="similarity">
    <text evidence="1">Belongs to the stealth family.</text>
</comment>
<dbReference type="Pfam" id="PF11380">
    <property type="entry name" value="Stealth_CR2"/>
    <property type="match status" value="1"/>
</dbReference>
<accession>A0A1Y2B6N7</accession>
<proteinExistence type="inferred from homology"/>
<dbReference type="GO" id="GO:0005794">
    <property type="term" value="C:Golgi apparatus"/>
    <property type="evidence" value="ECO:0007669"/>
    <property type="project" value="TreeGrafter"/>
</dbReference>
<dbReference type="GO" id="GO:0046835">
    <property type="term" value="P:carbohydrate phosphorylation"/>
    <property type="evidence" value="ECO:0007669"/>
    <property type="project" value="TreeGrafter"/>
</dbReference>
<dbReference type="AlphaFoldDB" id="A0A1Y2B6N7"/>
<dbReference type="OrthoDB" id="263283at2759"/>
<dbReference type="PANTHER" id="PTHR24045">
    <property type="match status" value="1"/>
</dbReference>
<keyword evidence="8" id="KW-1185">Reference proteome</keyword>
<evidence type="ECO:0000259" key="6">
    <source>
        <dbReference type="Pfam" id="PF17102"/>
    </source>
</evidence>